<protein>
    <submittedName>
        <fullName evidence="2">3-oxoadipate enol-lactonase</fullName>
        <ecNumber evidence="2">3.1.1.24</ecNumber>
    </submittedName>
</protein>
<dbReference type="AlphaFoldDB" id="A0AA49FI26"/>
<dbReference type="InterPro" id="IPR000073">
    <property type="entry name" value="AB_hydrolase_1"/>
</dbReference>
<dbReference type="PANTHER" id="PTHR43798">
    <property type="entry name" value="MONOACYLGLYCEROL LIPASE"/>
    <property type="match status" value="1"/>
</dbReference>
<organism evidence="2">
    <name type="scientific">Candidatus Nitricoxidivorans perseverans</name>
    <dbReference type="NCBI Taxonomy" id="2975601"/>
    <lineage>
        <taxon>Bacteria</taxon>
        <taxon>Pseudomonadati</taxon>
        <taxon>Pseudomonadota</taxon>
        <taxon>Betaproteobacteria</taxon>
        <taxon>Nitrosomonadales</taxon>
        <taxon>Sterolibacteriaceae</taxon>
        <taxon>Candidatus Nitricoxidivorans</taxon>
    </lineage>
</organism>
<dbReference type="InterPro" id="IPR050266">
    <property type="entry name" value="AB_hydrolase_sf"/>
</dbReference>
<dbReference type="PRINTS" id="PR00111">
    <property type="entry name" value="ABHYDROLASE"/>
</dbReference>
<keyword evidence="2" id="KW-0378">Hydrolase</keyword>
<dbReference type="InterPro" id="IPR029058">
    <property type="entry name" value="AB_hydrolase_fold"/>
</dbReference>
<dbReference type="EMBL" id="CP107246">
    <property type="protein sequence ID" value="WIM04556.1"/>
    <property type="molecule type" value="Genomic_DNA"/>
</dbReference>
<dbReference type="Proteomes" id="UP001234916">
    <property type="component" value="Chromosome"/>
</dbReference>
<dbReference type="SUPFAM" id="SSF53474">
    <property type="entry name" value="alpha/beta-Hydrolases"/>
    <property type="match status" value="1"/>
</dbReference>
<dbReference type="NCBIfam" id="TIGR02427">
    <property type="entry name" value="protocat_pcaD"/>
    <property type="match status" value="1"/>
</dbReference>
<sequence length="258" mass="27283">MRIRANGIDVRCEVSGSGPCVMFAHSLGSDLSIWDEQVSALAGSHTVLRYDLRGHGGTDAPDGPYDFGMLTADALGLLDMLGIERASFVGISLGGMIGQHLALAAPGRIERLALASTASRYPQAAGALFQERAESVLAHGLEPLVAPTLERWFTPSFHAAHPETVARIGGLIRATKPAGYAGCCLAIRGMNTKARLPEIRCPTLVIAGREDAGTPSIMGEEIARTIPGARFERIDGAAHLCNIEQAAAFNRLLVGFLE</sequence>
<proteinExistence type="predicted"/>
<evidence type="ECO:0000313" key="2">
    <source>
        <dbReference type="EMBL" id="WIM04556.1"/>
    </source>
</evidence>
<dbReference type="GO" id="GO:0047570">
    <property type="term" value="F:3-oxoadipate enol-lactonase activity"/>
    <property type="evidence" value="ECO:0007669"/>
    <property type="project" value="UniProtKB-EC"/>
</dbReference>
<dbReference type="InterPro" id="IPR026968">
    <property type="entry name" value="PcaD/CatD"/>
</dbReference>
<reference evidence="2" key="1">
    <citation type="journal article" date="2023" name="Nat. Microbiol.">
        <title>Enrichment and characterization of a nitric oxide-reducing microbial community in a continuous bioreactor.</title>
        <authorList>
            <person name="Garrido-Amador P."/>
            <person name="Stortenbeker N."/>
            <person name="Wessels H.J.C.T."/>
            <person name="Speth D.R."/>
            <person name="Garcia-Heredia I."/>
            <person name="Kartal B."/>
        </authorList>
    </citation>
    <scope>NUCLEOTIDE SEQUENCE</scope>
    <source>
        <strain evidence="2">MAG1</strain>
    </source>
</reference>
<dbReference type="Pfam" id="PF00561">
    <property type="entry name" value="Abhydrolase_1"/>
    <property type="match status" value="1"/>
</dbReference>
<name>A0AA49FI26_9PROT</name>
<dbReference type="KEGG" id="npv:OHM77_07505"/>
<dbReference type="GO" id="GO:0042952">
    <property type="term" value="P:beta-ketoadipate pathway"/>
    <property type="evidence" value="ECO:0007669"/>
    <property type="project" value="InterPro"/>
</dbReference>
<dbReference type="EC" id="3.1.1.24" evidence="2"/>
<accession>A0AA49FI26</accession>
<feature type="domain" description="AB hydrolase-1" evidence="1">
    <location>
        <begin position="20"/>
        <end position="244"/>
    </location>
</feature>
<gene>
    <name evidence="2" type="primary">pcaD</name>
    <name evidence="2" type="ORF">OHM77_07505</name>
</gene>
<evidence type="ECO:0000259" key="1">
    <source>
        <dbReference type="Pfam" id="PF00561"/>
    </source>
</evidence>
<dbReference type="Gene3D" id="3.40.50.1820">
    <property type="entry name" value="alpha/beta hydrolase"/>
    <property type="match status" value="1"/>
</dbReference>